<evidence type="ECO:0000313" key="3">
    <source>
        <dbReference type="Proteomes" id="UP001107558"/>
    </source>
</evidence>
<dbReference type="AlphaFoldDB" id="A0A9J6BF14"/>
<organism evidence="2 3">
    <name type="scientific">Polypedilum vanderplanki</name>
    <name type="common">Sleeping chironomid midge</name>
    <dbReference type="NCBI Taxonomy" id="319348"/>
    <lineage>
        <taxon>Eukaryota</taxon>
        <taxon>Metazoa</taxon>
        <taxon>Ecdysozoa</taxon>
        <taxon>Arthropoda</taxon>
        <taxon>Hexapoda</taxon>
        <taxon>Insecta</taxon>
        <taxon>Pterygota</taxon>
        <taxon>Neoptera</taxon>
        <taxon>Endopterygota</taxon>
        <taxon>Diptera</taxon>
        <taxon>Nematocera</taxon>
        <taxon>Chironomoidea</taxon>
        <taxon>Chironomidae</taxon>
        <taxon>Chironominae</taxon>
        <taxon>Polypedilum</taxon>
        <taxon>Polypedilum</taxon>
    </lineage>
</organism>
<dbReference type="InterPro" id="IPR001932">
    <property type="entry name" value="PPM-type_phosphatase-like_dom"/>
</dbReference>
<dbReference type="EMBL" id="JADBJN010000004">
    <property type="protein sequence ID" value="KAG5668306.1"/>
    <property type="molecule type" value="Genomic_DNA"/>
</dbReference>
<dbReference type="SUPFAM" id="SSF81606">
    <property type="entry name" value="PP2C-like"/>
    <property type="match status" value="1"/>
</dbReference>
<evidence type="ECO:0000313" key="2">
    <source>
        <dbReference type="EMBL" id="KAG5668306.1"/>
    </source>
</evidence>
<dbReference type="GO" id="GO:0004722">
    <property type="term" value="F:protein serine/threonine phosphatase activity"/>
    <property type="evidence" value="ECO:0007669"/>
    <property type="project" value="InterPro"/>
</dbReference>
<name>A0A9J6BF14_POLVA</name>
<protein>
    <recommendedName>
        <fullName evidence="1">PPM-type phosphatase domain-containing protein</fullName>
    </recommendedName>
</protein>
<dbReference type="InterPro" id="IPR036457">
    <property type="entry name" value="PPM-type-like_dom_sf"/>
</dbReference>
<dbReference type="OrthoDB" id="343114at2759"/>
<dbReference type="InterPro" id="IPR015655">
    <property type="entry name" value="PP2C"/>
</dbReference>
<feature type="domain" description="PPM-type phosphatase" evidence="1">
    <location>
        <begin position="1"/>
        <end position="130"/>
    </location>
</feature>
<proteinExistence type="predicted"/>
<keyword evidence="3" id="KW-1185">Reference proteome</keyword>
<dbReference type="PROSITE" id="PS51746">
    <property type="entry name" value="PPM_2"/>
    <property type="match status" value="1"/>
</dbReference>
<comment type="caution">
    <text evidence="2">The sequence shown here is derived from an EMBL/GenBank/DDBJ whole genome shotgun (WGS) entry which is preliminary data.</text>
</comment>
<sequence length="130" mass="14744">MLHQKKTKLIYGRLIADEILLADYKLVEMSRKKMIIAGSTALIAVIDSTRLIVANVGDSRGVINFKVTFDYPLKPKLVIANPDILEFELSTHRPQFLILASDGLWDTFSNEEAVLLLNQDFMNRILVQKV</sequence>
<dbReference type="Gene3D" id="3.60.40.10">
    <property type="entry name" value="PPM-type phosphatase domain"/>
    <property type="match status" value="2"/>
</dbReference>
<reference evidence="2" key="1">
    <citation type="submission" date="2021-03" db="EMBL/GenBank/DDBJ databases">
        <title>Chromosome level genome of the anhydrobiotic midge Polypedilum vanderplanki.</title>
        <authorList>
            <person name="Yoshida Y."/>
            <person name="Kikawada T."/>
            <person name="Gusev O."/>
        </authorList>
    </citation>
    <scope>NUCLEOTIDE SEQUENCE</scope>
    <source>
        <strain evidence="2">NIAS01</strain>
        <tissue evidence="2">Whole body or cell culture</tissue>
    </source>
</reference>
<gene>
    <name evidence="2" type="ORF">PVAND_016252</name>
</gene>
<evidence type="ECO:0000259" key="1">
    <source>
        <dbReference type="PROSITE" id="PS51746"/>
    </source>
</evidence>
<dbReference type="Pfam" id="PF00481">
    <property type="entry name" value="PP2C"/>
    <property type="match status" value="2"/>
</dbReference>
<dbReference type="PANTHER" id="PTHR47992">
    <property type="entry name" value="PROTEIN PHOSPHATASE"/>
    <property type="match status" value="1"/>
</dbReference>
<dbReference type="Proteomes" id="UP001107558">
    <property type="component" value="Chromosome 4"/>
</dbReference>
<accession>A0A9J6BF14</accession>